<protein>
    <submittedName>
        <fullName evidence="8">Carbohydrate kinase</fullName>
    </submittedName>
</protein>
<organism evidence="8 9">
    <name type="scientific">Streptomyces triticirhizae</name>
    <dbReference type="NCBI Taxonomy" id="2483353"/>
    <lineage>
        <taxon>Bacteria</taxon>
        <taxon>Bacillati</taxon>
        <taxon>Actinomycetota</taxon>
        <taxon>Actinomycetes</taxon>
        <taxon>Kitasatosporales</taxon>
        <taxon>Streptomycetaceae</taxon>
        <taxon>Streptomyces</taxon>
    </lineage>
</organism>
<reference evidence="8 9" key="1">
    <citation type="submission" date="2018-10" db="EMBL/GenBank/DDBJ databases">
        <title>Isolation, diversity and antifungal activity of actinobacteria from wheat.</title>
        <authorList>
            <person name="Han C."/>
        </authorList>
    </citation>
    <scope>NUCLEOTIDE SEQUENCE [LARGE SCALE GENOMIC DNA]</scope>
    <source>
        <strain evidence="8 9">NEAU-YY642</strain>
    </source>
</reference>
<keyword evidence="2" id="KW-0808">Transferase</keyword>
<gene>
    <name evidence="8" type="ORF">EBN88_04185</name>
</gene>
<keyword evidence="3" id="KW-0547">Nucleotide-binding</keyword>
<dbReference type="SUPFAM" id="SSF53613">
    <property type="entry name" value="Ribokinase-like"/>
    <property type="match status" value="1"/>
</dbReference>
<dbReference type="PROSITE" id="PS00583">
    <property type="entry name" value="PFKB_KINASES_1"/>
    <property type="match status" value="1"/>
</dbReference>
<evidence type="ECO:0000313" key="8">
    <source>
        <dbReference type="EMBL" id="RMI44997.1"/>
    </source>
</evidence>
<feature type="region of interest" description="Disordered" evidence="6">
    <location>
        <begin position="305"/>
        <end position="349"/>
    </location>
</feature>
<evidence type="ECO:0000256" key="6">
    <source>
        <dbReference type="SAM" id="MobiDB-lite"/>
    </source>
</evidence>
<keyword evidence="5" id="KW-0067">ATP-binding</keyword>
<dbReference type="RefSeq" id="WP_122182417.1">
    <property type="nucleotide sequence ID" value="NZ_RFFJ01000011.1"/>
</dbReference>
<dbReference type="GO" id="GO:0016301">
    <property type="term" value="F:kinase activity"/>
    <property type="evidence" value="ECO:0007669"/>
    <property type="project" value="UniProtKB-KW"/>
</dbReference>
<evidence type="ECO:0000256" key="5">
    <source>
        <dbReference type="ARBA" id="ARBA00022840"/>
    </source>
</evidence>
<comment type="caution">
    <text evidence="8">The sequence shown here is derived from an EMBL/GenBank/DDBJ whole genome shotgun (WGS) entry which is preliminary data.</text>
</comment>
<keyword evidence="9" id="KW-1185">Reference proteome</keyword>
<feature type="domain" description="Carbohydrate kinase PfkB" evidence="7">
    <location>
        <begin position="15"/>
        <end position="305"/>
    </location>
</feature>
<evidence type="ECO:0000256" key="2">
    <source>
        <dbReference type="ARBA" id="ARBA00022679"/>
    </source>
</evidence>
<dbReference type="GO" id="GO:0005524">
    <property type="term" value="F:ATP binding"/>
    <property type="evidence" value="ECO:0007669"/>
    <property type="project" value="UniProtKB-KW"/>
</dbReference>
<sequence length="349" mass="35577">MTSPERRPTARAEFLVVGECVADIVRAAGRPEVVHPGGSPANVAYGLARLGHRVTLRTQLGDDELGRLIRAHLTGAGVRVASASAGARVRTPSATVTLDAEGQASYAFDIDWTLPSGPPPDPPPTHLHIGSIAATREPGASAVLDLLGRLRAGATVSYDLNVRPQLLGGRADSVVAVERRVALSDVVKASEEDLAWLFPGETAERVVDRWLAAGVPLVLLTRGARGALAATRAARVSAGPAHAPAVVDTVGAGDSFLCATLDALAHAGALDRAALPTLTAPTLAAVAAHAAGAAALTVARPGAHLPDRAELPPPKVPFEPRWAGPGRRGSGDGRAGAGAVTGRPCPDGR</sequence>
<dbReference type="InterPro" id="IPR029056">
    <property type="entry name" value="Ribokinase-like"/>
</dbReference>
<dbReference type="Proteomes" id="UP000278673">
    <property type="component" value="Unassembled WGS sequence"/>
</dbReference>
<comment type="similarity">
    <text evidence="1">Belongs to the carbohydrate kinase PfkB family.</text>
</comment>
<dbReference type="InterPro" id="IPR011611">
    <property type="entry name" value="PfkB_dom"/>
</dbReference>
<accession>A0A3M2M5N0</accession>
<dbReference type="PANTHER" id="PTHR43085">
    <property type="entry name" value="HEXOKINASE FAMILY MEMBER"/>
    <property type="match status" value="1"/>
</dbReference>
<proteinExistence type="inferred from homology"/>
<dbReference type="PANTHER" id="PTHR43085:SF1">
    <property type="entry name" value="PSEUDOURIDINE KINASE-RELATED"/>
    <property type="match status" value="1"/>
</dbReference>
<name>A0A3M2M5N0_9ACTN</name>
<dbReference type="Pfam" id="PF00294">
    <property type="entry name" value="PfkB"/>
    <property type="match status" value="1"/>
</dbReference>
<evidence type="ECO:0000259" key="7">
    <source>
        <dbReference type="Pfam" id="PF00294"/>
    </source>
</evidence>
<evidence type="ECO:0000256" key="3">
    <source>
        <dbReference type="ARBA" id="ARBA00022741"/>
    </source>
</evidence>
<evidence type="ECO:0000256" key="4">
    <source>
        <dbReference type="ARBA" id="ARBA00022777"/>
    </source>
</evidence>
<dbReference type="Gene3D" id="3.40.1190.20">
    <property type="match status" value="1"/>
</dbReference>
<dbReference type="InterPro" id="IPR002173">
    <property type="entry name" value="Carboh/pur_kinase_PfkB_CS"/>
</dbReference>
<evidence type="ECO:0000256" key="1">
    <source>
        <dbReference type="ARBA" id="ARBA00010688"/>
    </source>
</evidence>
<dbReference type="AlphaFoldDB" id="A0A3M2M5N0"/>
<dbReference type="EMBL" id="RFFJ01000011">
    <property type="protein sequence ID" value="RMI44997.1"/>
    <property type="molecule type" value="Genomic_DNA"/>
</dbReference>
<feature type="compositionally biased region" description="Gly residues" evidence="6">
    <location>
        <begin position="326"/>
        <end position="336"/>
    </location>
</feature>
<evidence type="ECO:0000313" key="9">
    <source>
        <dbReference type="Proteomes" id="UP000278673"/>
    </source>
</evidence>
<dbReference type="InterPro" id="IPR050306">
    <property type="entry name" value="PfkB_Carbo_kinase"/>
</dbReference>
<keyword evidence="4 8" id="KW-0418">Kinase</keyword>